<comment type="caution">
    <text evidence="4">The sequence shown here is derived from an EMBL/GenBank/DDBJ whole genome shotgun (WGS) entry which is preliminary data.</text>
</comment>
<dbReference type="Gene3D" id="2.40.30.170">
    <property type="match status" value="1"/>
</dbReference>
<dbReference type="Pfam" id="PF25963">
    <property type="entry name" value="Beta-barrel_AAEA"/>
    <property type="match status" value="1"/>
</dbReference>
<proteinExistence type="predicted"/>
<evidence type="ECO:0000313" key="5">
    <source>
        <dbReference type="Proteomes" id="UP001595776"/>
    </source>
</evidence>
<dbReference type="PANTHER" id="PTHR30386:SF19">
    <property type="entry name" value="MULTIDRUG EXPORT PROTEIN EMRA-RELATED"/>
    <property type="match status" value="1"/>
</dbReference>
<feature type="domain" description="Multidrug resistance protein MdtA-like barrel-sandwich hybrid" evidence="2">
    <location>
        <begin position="45"/>
        <end position="226"/>
    </location>
</feature>
<gene>
    <name evidence="4" type="ORF">ACFO5Q_15635</name>
</gene>
<reference evidence="5" key="1">
    <citation type="journal article" date="2019" name="Int. J. Syst. Evol. Microbiol.">
        <title>The Global Catalogue of Microorganisms (GCM) 10K type strain sequencing project: providing services to taxonomists for standard genome sequencing and annotation.</title>
        <authorList>
            <consortium name="The Broad Institute Genomics Platform"/>
            <consortium name="The Broad Institute Genome Sequencing Center for Infectious Disease"/>
            <person name="Wu L."/>
            <person name="Ma J."/>
        </authorList>
    </citation>
    <scope>NUCLEOTIDE SEQUENCE [LARGE SCALE GENOMIC DNA]</scope>
    <source>
        <strain evidence="5">CGMCC 1.15304</strain>
    </source>
</reference>
<dbReference type="PANTHER" id="PTHR30386">
    <property type="entry name" value="MEMBRANE FUSION SUBUNIT OF EMRAB-TOLC MULTIDRUG EFFLUX PUMP"/>
    <property type="match status" value="1"/>
</dbReference>
<evidence type="ECO:0000256" key="1">
    <source>
        <dbReference type="ARBA" id="ARBA00004196"/>
    </source>
</evidence>
<accession>A0ABV8UDH4</accession>
<dbReference type="Pfam" id="PF25917">
    <property type="entry name" value="BSH_RND"/>
    <property type="match status" value="1"/>
</dbReference>
<dbReference type="EMBL" id="JBHSCR010000016">
    <property type="protein sequence ID" value="MFC4349284.1"/>
    <property type="molecule type" value="Genomic_DNA"/>
</dbReference>
<dbReference type="SUPFAM" id="SSF111369">
    <property type="entry name" value="HlyD-like secretion proteins"/>
    <property type="match status" value="1"/>
</dbReference>
<sequence length="342" mass="36950">MMRILLYISVPALIAVTAAFVYLSGGRMITTDNAYVRTGILTGAARVSGEVTKVHVKRNQHVDAGEVIAELDDADAQVKLMDAKAGIVSARNLVAAVRANYRQSLAAIAKEEEVLAYEERELQRAEALAKDKNISEATLDSHRHKVMESERQLTVLREAANMALTQLGGNPDLETDMHPMVLKAKAAVRAAEVTLDHLKVRTRTGGTITQIDLHPGEYVAAGYPIFGLTVDDDLRVEANPKETDLTHVKVGQPVDVLIDALPGVHFKGKVASIDPATGAEFAVLPAQNATGNWVKVTQRIPVQIRLDEGQDIGSLRAGLSAEVSIDTGHERTMDDLFTLLGL</sequence>
<name>A0ABV8UDH4_9PROT</name>
<dbReference type="InterPro" id="IPR058634">
    <property type="entry name" value="AaeA-lik-b-barrel"/>
</dbReference>
<dbReference type="InterPro" id="IPR050739">
    <property type="entry name" value="MFP"/>
</dbReference>
<dbReference type="InterPro" id="IPR058625">
    <property type="entry name" value="MdtA-like_BSH"/>
</dbReference>
<protein>
    <submittedName>
        <fullName evidence="4">HlyD family secretion protein</fullName>
    </submittedName>
</protein>
<evidence type="ECO:0000259" key="3">
    <source>
        <dbReference type="Pfam" id="PF25963"/>
    </source>
</evidence>
<feature type="domain" description="p-hydroxybenzoic acid efflux pump subunit AaeA-like beta-barrel" evidence="3">
    <location>
        <begin position="235"/>
        <end position="325"/>
    </location>
</feature>
<comment type="subcellular location">
    <subcellularLocation>
        <location evidence="1">Cell envelope</location>
    </subcellularLocation>
</comment>
<dbReference type="Proteomes" id="UP001595776">
    <property type="component" value="Unassembled WGS sequence"/>
</dbReference>
<organism evidence="4 5">
    <name type="scientific">Kordiimonas lipolytica</name>
    <dbReference type="NCBI Taxonomy" id="1662421"/>
    <lineage>
        <taxon>Bacteria</taxon>
        <taxon>Pseudomonadati</taxon>
        <taxon>Pseudomonadota</taxon>
        <taxon>Alphaproteobacteria</taxon>
        <taxon>Kordiimonadales</taxon>
        <taxon>Kordiimonadaceae</taxon>
        <taxon>Kordiimonas</taxon>
    </lineage>
</organism>
<keyword evidence="5" id="KW-1185">Reference proteome</keyword>
<dbReference type="Gene3D" id="2.40.50.100">
    <property type="match status" value="1"/>
</dbReference>
<dbReference type="RefSeq" id="WP_082719830.1">
    <property type="nucleotide sequence ID" value="NZ_LRUB01000013.1"/>
</dbReference>
<evidence type="ECO:0000259" key="2">
    <source>
        <dbReference type="Pfam" id="PF25917"/>
    </source>
</evidence>
<evidence type="ECO:0000313" key="4">
    <source>
        <dbReference type="EMBL" id="MFC4349284.1"/>
    </source>
</evidence>